<keyword evidence="1" id="KW-0802">TPR repeat</keyword>
<evidence type="ECO:0008006" key="5">
    <source>
        <dbReference type="Google" id="ProtNLM"/>
    </source>
</evidence>
<dbReference type="RefSeq" id="WP_311593777.1">
    <property type="nucleotide sequence ID" value="NZ_JAVRHV010000005.1"/>
</dbReference>
<feature type="transmembrane region" description="Helical" evidence="2">
    <location>
        <begin position="20"/>
        <end position="40"/>
    </location>
</feature>
<evidence type="ECO:0000256" key="2">
    <source>
        <dbReference type="SAM" id="Phobius"/>
    </source>
</evidence>
<dbReference type="SMART" id="SM00028">
    <property type="entry name" value="TPR"/>
    <property type="match status" value="3"/>
</dbReference>
<dbReference type="InterPro" id="IPR019734">
    <property type="entry name" value="TPR_rpt"/>
</dbReference>
<reference evidence="3 4" key="1">
    <citation type="submission" date="2023-09" db="EMBL/GenBank/DDBJ databases">
        <authorList>
            <person name="Rey-Velasco X."/>
        </authorList>
    </citation>
    <scope>NUCLEOTIDE SEQUENCE [LARGE SCALE GENOMIC DNA]</scope>
    <source>
        <strain evidence="3 4">P050</strain>
    </source>
</reference>
<dbReference type="PROSITE" id="PS50005">
    <property type="entry name" value="TPR"/>
    <property type="match status" value="1"/>
</dbReference>
<accession>A0ABU2Y8V0</accession>
<dbReference type="SUPFAM" id="SSF48452">
    <property type="entry name" value="TPR-like"/>
    <property type="match status" value="2"/>
</dbReference>
<dbReference type="Proteomes" id="UP001252186">
    <property type="component" value="Unassembled WGS sequence"/>
</dbReference>
<dbReference type="InterPro" id="IPR011990">
    <property type="entry name" value="TPR-like_helical_dom_sf"/>
</dbReference>
<feature type="transmembrane region" description="Helical" evidence="2">
    <location>
        <begin position="96"/>
        <end position="115"/>
    </location>
</feature>
<evidence type="ECO:0000256" key="1">
    <source>
        <dbReference type="PROSITE-ProRule" id="PRU00339"/>
    </source>
</evidence>
<feature type="repeat" description="TPR" evidence="1">
    <location>
        <begin position="363"/>
        <end position="396"/>
    </location>
</feature>
<dbReference type="EMBL" id="JAVRHV010000005">
    <property type="protein sequence ID" value="MDT0553690.1"/>
    <property type="molecule type" value="Genomic_DNA"/>
</dbReference>
<protein>
    <recommendedName>
        <fullName evidence="5">Tetratricopeptide repeat protein</fullName>
    </recommendedName>
</protein>
<evidence type="ECO:0000313" key="4">
    <source>
        <dbReference type="Proteomes" id="UP001252186"/>
    </source>
</evidence>
<keyword evidence="4" id="KW-1185">Reference proteome</keyword>
<keyword evidence="2" id="KW-0472">Membrane</keyword>
<evidence type="ECO:0000313" key="3">
    <source>
        <dbReference type="EMBL" id="MDT0553690.1"/>
    </source>
</evidence>
<keyword evidence="2" id="KW-0812">Transmembrane</keyword>
<feature type="transmembrane region" description="Helical" evidence="2">
    <location>
        <begin position="46"/>
        <end position="68"/>
    </location>
</feature>
<name>A0ABU2Y8V0_9FLAO</name>
<dbReference type="Gene3D" id="1.25.40.10">
    <property type="entry name" value="Tetratricopeptide repeat domain"/>
    <property type="match status" value="2"/>
</dbReference>
<dbReference type="Gene3D" id="3.40.50.10070">
    <property type="entry name" value="TolB, N-terminal domain"/>
    <property type="match status" value="1"/>
</dbReference>
<proteinExistence type="predicted"/>
<gene>
    <name evidence="3" type="ORF">RM519_10570</name>
</gene>
<organism evidence="3 4">
    <name type="scientific">Urechidicola vernalis</name>
    <dbReference type="NCBI Taxonomy" id="3075600"/>
    <lineage>
        <taxon>Bacteria</taxon>
        <taxon>Pseudomonadati</taxon>
        <taxon>Bacteroidota</taxon>
        <taxon>Flavobacteriia</taxon>
        <taxon>Flavobacteriales</taxon>
        <taxon>Flavobacteriaceae</taxon>
        <taxon>Urechidicola</taxon>
    </lineage>
</organism>
<sequence length="670" mass="77916">MDLKKFFSELKRRNVYKVAITYAITSWLLAQLASLAASSFGAPDWVIKMIIVLLFIGFPIALILAWAFEMSPQGMIRTASVAAQQNPYSERKKKPLTSNLFIGILIVIIIGQFVYSNYSSNAVKNIDAIEKSIAVLPFINDSENKENLYFCNGIMEGILDHLSKIEALSVTSRTSVEQYRENKPSLRKIAEELDVKYLVEGSVQRVGDQVVIFAQLIYAEDDTHLWSKRYKKQLTDVFAVQADVTESIAETLQTIILPEVQERIEAIPTLNEKAYDYYLKGEEYFNRTRVFTQSSKDWLSNLEKARLNYQMAIESDSLMAEPFAGLAAVEFDLNRNSSILEENYLENVLELSNKAIRLNPNIFQAYLIRGRYYFNKNKKELAKKDYLKAEKLNPNDLFPLWGLLNIACQHDFDFLKGIKILKEIESKTKTVQDKDRLNIFYTQFYSRIGDLKKEKYYSNQIGDIEEPMNSWYYSKQGMFREALKSIQYYYEDNQIAEAGLGGVYLYLKEYEKSIEHYEKWREKVKADNYDSYNTANDLHRIGQAYYLIGQKEKGVDFMKDQIKIYERTLDLQHGTTFQYHGALYDLAGIYAFLGEKEKSYSYLERFEKENGWMAFGDLEHFIKVDPQFNNLRGENRFEVILSKGVEQKEKVRQEVRDYLNSIESVEAQSL</sequence>
<dbReference type="Pfam" id="PF13181">
    <property type="entry name" value="TPR_8"/>
    <property type="match status" value="1"/>
</dbReference>
<keyword evidence="2" id="KW-1133">Transmembrane helix</keyword>
<comment type="caution">
    <text evidence="3">The sequence shown here is derived from an EMBL/GenBank/DDBJ whole genome shotgun (WGS) entry which is preliminary data.</text>
</comment>